<keyword evidence="3" id="KW-1185">Reference proteome</keyword>
<accession>A0A1A6G2F1</accession>
<protein>
    <submittedName>
        <fullName evidence="2">Uncharacterized protein</fullName>
    </submittedName>
</protein>
<dbReference type="EMBL" id="LZPO01107923">
    <property type="protein sequence ID" value="OBS60024.1"/>
    <property type="molecule type" value="Genomic_DNA"/>
</dbReference>
<evidence type="ECO:0000313" key="3">
    <source>
        <dbReference type="Proteomes" id="UP000092124"/>
    </source>
</evidence>
<feature type="compositionally biased region" description="Basic and acidic residues" evidence="1">
    <location>
        <begin position="31"/>
        <end position="50"/>
    </location>
</feature>
<reference evidence="2 3" key="1">
    <citation type="submission" date="2016-06" db="EMBL/GenBank/DDBJ databases">
        <title>The Draft Genome Sequence and Annotation of the Desert Woodrat Neotoma lepida.</title>
        <authorList>
            <person name="Campbell M."/>
            <person name="Oakeson K.F."/>
            <person name="Yandell M."/>
            <person name="Halpert J.R."/>
            <person name="Dearing D."/>
        </authorList>
    </citation>
    <scope>NUCLEOTIDE SEQUENCE [LARGE SCALE GENOMIC DNA]</scope>
    <source>
        <strain evidence="2">417</strain>
        <tissue evidence="2">Liver</tissue>
    </source>
</reference>
<dbReference type="AlphaFoldDB" id="A0A1A6G2F1"/>
<feature type="compositionally biased region" description="Acidic residues" evidence="1">
    <location>
        <begin position="51"/>
        <end position="61"/>
    </location>
</feature>
<evidence type="ECO:0000256" key="1">
    <source>
        <dbReference type="SAM" id="MobiDB-lite"/>
    </source>
</evidence>
<dbReference type="Proteomes" id="UP000092124">
    <property type="component" value="Unassembled WGS sequence"/>
</dbReference>
<gene>
    <name evidence="2" type="ORF">A6R68_08849</name>
</gene>
<name>A0A1A6G2F1_NEOLE</name>
<feature type="region of interest" description="Disordered" evidence="1">
    <location>
        <begin position="31"/>
        <end position="61"/>
    </location>
</feature>
<proteinExistence type="predicted"/>
<feature type="non-terminal residue" evidence="2">
    <location>
        <position position="209"/>
    </location>
</feature>
<evidence type="ECO:0000313" key="2">
    <source>
        <dbReference type="EMBL" id="OBS60024.1"/>
    </source>
</evidence>
<comment type="caution">
    <text evidence="2">The sequence shown here is derived from an EMBL/GenBank/DDBJ whole genome shotgun (WGS) entry which is preliminary data.</text>
</comment>
<organism evidence="2 3">
    <name type="scientific">Neotoma lepida</name>
    <name type="common">Desert woodrat</name>
    <dbReference type="NCBI Taxonomy" id="56216"/>
    <lineage>
        <taxon>Eukaryota</taxon>
        <taxon>Metazoa</taxon>
        <taxon>Chordata</taxon>
        <taxon>Craniata</taxon>
        <taxon>Vertebrata</taxon>
        <taxon>Euteleostomi</taxon>
        <taxon>Mammalia</taxon>
        <taxon>Eutheria</taxon>
        <taxon>Euarchontoglires</taxon>
        <taxon>Glires</taxon>
        <taxon>Rodentia</taxon>
        <taxon>Myomorpha</taxon>
        <taxon>Muroidea</taxon>
        <taxon>Cricetidae</taxon>
        <taxon>Neotominae</taxon>
        <taxon>Neotoma</taxon>
    </lineage>
</organism>
<sequence>MAEYQLRSRPVALVTRIAECHLADIRDLTRGREETRRVVKTEKRKEKKKEDEEDGEDEDEYDLLEQPLWSKERPKAAPLLSASGLLGPHRTAQDCLPYPKSLYPSLMPRALFSKYTELWMNSQAKEKRLRKAAVLTDKALTISDYQIPPFRQKKLHSCLCWSHAKEQKTSPQISYDHAVRKRMAEKGTQAVPCTCQEWVSSVEAMYPEG</sequence>